<evidence type="ECO:0000256" key="3">
    <source>
        <dbReference type="ARBA" id="ARBA00022574"/>
    </source>
</evidence>
<dbReference type="Proteomes" id="UP001152803">
    <property type="component" value="Unassembled WGS sequence"/>
</dbReference>
<name>A0A9Q1HWR9_CONCO</name>
<dbReference type="InterPro" id="IPR036322">
    <property type="entry name" value="WD40_repeat_dom_sf"/>
</dbReference>
<comment type="similarity">
    <text evidence="6">Belongs to the WD repeat WDR6 family.</text>
</comment>
<protein>
    <recommendedName>
        <fullName evidence="7">tRNA (34-2'-O)-methyltransferase regulator WDR6</fullName>
    </recommendedName>
    <alternativeName>
        <fullName evidence="8">WD repeat-containing protein 6</fullName>
    </alternativeName>
</protein>
<evidence type="ECO:0000256" key="1">
    <source>
        <dbReference type="ARBA" id="ARBA00004496"/>
    </source>
</evidence>
<comment type="subcellular location">
    <subcellularLocation>
        <location evidence="1">Cytoplasm</location>
    </subcellularLocation>
</comment>
<dbReference type="OrthoDB" id="5594999at2759"/>
<organism evidence="12 13">
    <name type="scientific">Conger conger</name>
    <name type="common">Conger eel</name>
    <name type="synonym">Muraena conger</name>
    <dbReference type="NCBI Taxonomy" id="82655"/>
    <lineage>
        <taxon>Eukaryota</taxon>
        <taxon>Metazoa</taxon>
        <taxon>Chordata</taxon>
        <taxon>Craniata</taxon>
        <taxon>Vertebrata</taxon>
        <taxon>Euteleostomi</taxon>
        <taxon>Actinopterygii</taxon>
        <taxon>Neopterygii</taxon>
        <taxon>Teleostei</taxon>
        <taxon>Anguilliformes</taxon>
        <taxon>Congridae</taxon>
        <taxon>Conger</taxon>
    </lineage>
</organism>
<keyword evidence="3 11" id="KW-0853">WD repeat</keyword>
<evidence type="ECO:0000313" key="12">
    <source>
        <dbReference type="EMBL" id="KAJ8265908.1"/>
    </source>
</evidence>
<comment type="caution">
    <text evidence="12">The sequence shown here is derived from an EMBL/GenBank/DDBJ whole genome shotgun (WGS) entry which is preliminary data.</text>
</comment>
<evidence type="ECO:0000256" key="11">
    <source>
        <dbReference type="PROSITE-ProRule" id="PRU00221"/>
    </source>
</evidence>
<evidence type="ECO:0000256" key="9">
    <source>
        <dbReference type="ARBA" id="ARBA00045751"/>
    </source>
</evidence>
<dbReference type="PANTHER" id="PTHR14344:SF3">
    <property type="entry name" value="WD REPEAT-CONTAINING PROTEIN 6"/>
    <property type="match status" value="1"/>
</dbReference>
<feature type="repeat" description="WD" evidence="11">
    <location>
        <begin position="173"/>
        <end position="204"/>
    </location>
</feature>
<comment type="subunit">
    <text evidence="10">Interacts with FTSJ1; the interaction is direct, and required for 2'-O-methylation of position 34 in substrate tRNAs. Interacts with IRS4. Interacts with STK11/LKB1.</text>
</comment>
<evidence type="ECO:0000256" key="5">
    <source>
        <dbReference type="ARBA" id="ARBA00022737"/>
    </source>
</evidence>
<evidence type="ECO:0000256" key="2">
    <source>
        <dbReference type="ARBA" id="ARBA00022490"/>
    </source>
</evidence>
<dbReference type="Gene3D" id="2.130.10.10">
    <property type="entry name" value="YVTN repeat-like/Quinoprotein amine dehydrogenase"/>
    <property type="match status" value="1"/>
</dbReference>
<evidence type="ECO:0000256" key="8">
    <source>
        <dbReference type="ARBA" id="ARBA00041816"/>
    </source>
</evidence>
<dbReference type="GO" id="GO:0005737">
    <property type="term" value="C:cytoplasm"/>
    <property type="evidence" value="ECO:0007669"/>
    <property type="project" value="UniProtKB-SubCell"/>
</dbReference>
<dbReference type="PROSITE" id="PS50082">
    <property type="entry name" value="WD_REPEATS_2"/>
    <property type="match status" value="1"/>
</dbReference>
<dbReference type="PROSITE" id="PS50294">
    <property type="entry name" value="WD_REPEATS_REGION"/>
    <property type="match status" value="1"/>
</dbReference>
<keyword evidence="13" id="KW-1185">Reference proteome</keyword>
<proteinExistence type="inferred from homology"/>
<keyword evidence="4" id="KW-0819">tRNA processing</keyword>
<comment type="function">
    <text evidence="9">Together with methyltransferase FTSJ1, methylates the 2'-O-ribose of nucleotides at position 34 of the tRNA anticodon loop of substrate tRNAs. Required for the correct positioning of the substrate tRNA for methylation. Required to suppress amino acid starvation-induced autophagy. Enhances the STK11/LKB1-induced cell growth suppression activity.</text>
</comment>
<keyword evidence="2" id="KW-0963">Cytoplasm</keyword>
<dbReference type="InterPro" id="IPR015943">
    <property type="entry name" value="WD40/YVTN_repeat-like_dom_sf"/>
</dbReference>
<dbReference type="PANTHER" id="PTHR14344">
    <property type="entry name" value="WD REPEAT PROTEIN"/>
    <property type="match status" value="1"/>
</dbReference>
<accession>A0A9Q1HWR9</accession>
<gene>
    <name evidence="12" type="ORF">COCON_G00150070</name>
</gene>
<dbReference type="GO" id="GO:0030488">
    <property type="term" value="P:tRNA methylation"/>
    <property type="evidence" value="ECO:0007669"/>
    <property type="project" value="TreeGrafter"/>
</dbReference>
<evidence type="ECO:0000313" key="13">
    <source>
        <dbReference type="Proteomes" id="UP001152803"/>
    </source>
</evidence>
<evidence type="ECO:0000256" key="4">
    <source>
        <dbReference type="ARBA" id="ARBA00022694"/>
    </source>
</evidence>
<reference evidence="12" key="1">
    <citation type="journal article" date="2023" name="Science">
        <title>Genome structures resolve the early diversification of teleost fishes.</title>
        <authorList>
            <person name="Parey E."/>
            <person name="Louis A."/>
            <person name="Montfort J."/>
            <person name="Bouchez O."/>
            <person name="Roques C."/>
            <person name="Iampietro C."/>
            <person name="Lluch J."/>
            <person name="Castinel A."/>
            <person name="Donnadieu C."/>
            <person name="Desvignes T."/>
            <person name="Floi Bucao C."/>
            <person name="Jouanno E."/>
            <person name="Wen M."/>
            <person name="Mejri S."/>
            <person name="Dirks R."/>
            <person name="Jansen H."/>
            <person name="Henkel C."/>
            <person name="Chen W.J."/>
            <person name="Zahm M."/>
            <person name="Cabau C."/>
            <person name="Klopp C."/>
            <person name="Thompson A.W."/>
            <person name="Robinson-Rechavi M."/>
            <person name="Braasch I."/>
            <person name="Lecointre G."/>
            <person name="Bobe J."/>
            <person name="Postlethwait J.H."/>
            <person name="Berthelot C."/>
            <person name="Roest Crollius H."/>
            <person name="Guiguen Y."/>
        </authorList>
    </citation>
    <scope>NUCLEOTIDE SEQUENCE</scope>
    <source>
        <strain evidence="12">Concon-B</strain>
    </source>
</reference>
<dbReference type="InterPro" id="IPR051973">
    <property type="entry name" value="tRNA_Anticodon_Mtase-Reg"/>
</dbReference>
<dbReference type="AlphaFoldDB" id="A0A9Q1HWR9"/>
<sequence length="265" mass="27932">MTDRRSDTEMESVMLVAPVTALEFLGEDYLLAGEGPVLSVYSLGVRPHACASLTALRNQRIHGVRPDPWQRSRAPCTALHEEEEEEEEGRPHGGAVRVVGFKESGDGAPCLQALGPIQELQDWVRDVRWLRGAAPLLAVALAHNAVLLLEAGTGRSSALRSCQEGCLLYSALLLGQRGVIFSLAYQRQRGWLASASDDRSVRMWGVGPLGGAAGCGAPAPACLRVLYGHQARVSPCASPPAGCSAGGRTGPVCSGTGRVGRCGDP</sequence>
<dbReference type="EMBL" id="JAFJMO010000010">
    <property type="protein sequence ID" value="KAJ8265908.1"/>
    <property type="molecule type" value="Genomic_DNA"/>
</dbReference>
<evidence type="ECO:0000256" key="6">
    <source>
        <dbReference type="ARBA" id="ARBA00038255"/>
    </source>
</evidence>
<evidence type="ECO:0000256" key="10">
    <source>
        <dbReference type="ARBA" id="ARBA00047056"/>
    </source>
</evidence>
<evidence type="ECO:0000256" key="7">
    <source>
        <dbReference type="ARBA" id="ARBA00040154"/>
    </source>
</evidence>
<dbReference type="SUPFAM" id="SSF50978">
    <property type="entry name" value="WD40 repeat-like"/>
    <property type="match status" value="1"/>
</dbReference>
<keyword evidence="5" id="KW-0677">Repeat</keyword>
<dbReference type="InterPro" id="IPR001680">
    <property type="entry name" value="WD40_rpt"/>
</dbReference>